<evidence type="ECO:0000256" key="1">
    <source>
        <dbReference type="ARBA" id="ARBA00005801"/>
    </source>
</evidence>
<keyword evidence="2" id="KW-1133">Transmembrane helix</keyword>
<proteinExistence type="inferred from homology"/>
<dbReference type="Pfam" id="PF01478">
    <property type="entry name" value="Peptidase_A24"/>
    <property type="match status" value="1"/>
</dbReference>
<reference evidence="4 5" key="1">
    <citation type="submission" date="2023-03" db="EMBL/GenBank/DDBJ databases">
        <title>Draft genome sequence of the bacteria which degrade cell wall of Tricholomamatutake.</title>
        <authorList>
            <person name="Konishi Y."/>
            <person name="Fukuta Y."/>
            <person name="Shirasaka N."/>
        </authorList>
    </citation>
    <scope>NUCLEOTIDE SEQUENCE [LARGE SCALE GENOMIC DNA]</scope>
    <source>
        <strain evidence="5">mu1</strain>
    </source>
</reference>
<sequence length="155" mass="16871">MGENPYFILVPAFLLLAVCLYTDLKERKIYDKYTISGMLYFIGIHAVLGTFYHSLLGWLIIGGIAYVLAVISKGQIGGGDIKLYAMLGAAFGWEQGLVVLVLTSVAAALWALPLLLLKALKRLPAGYHELPLAPFITAGVILMLVISNLASLNYR</sequence>
<organism evidence="4 5">
    <name type="scientific">Paenibacillus glycanilyticus</name>
    <dbReference type="NCBI Taxonomy" id="126569"/>
    <lineage>
        <taxon>Bacteria</taxon>
        <taxon>Bacillati</taxon>
        <taxon>Bacillota</taxon>
        <taxon>Bacilli</taxon>
        <taxon>Bacillales</taxon>
        <taxon>Paenibacillaceae</taxon>
        <taxon>Paenibacillus</taxon>
    </lineage>
</organism>
<comment type="caution">
    <text evidence="4">The sequence shown here is derived from an EMBL/GenBank/DDBJ whole genome shotgun (WGS) entry which is preliminary data.</text>
</comment>
<dbReference type="EMBL" id="BSSQ01000013">
    <property type="protein sequence ID" value="GLX68714.1"/>
    <property type="molecule type" value="Genomic_DNA"/>
</dbReference>
<feature type="domain" description="Prepilin type IV endopeptidase peptidase" evidence="3">
    <location>
        <begin position="13"/>
        <end position="112"/>
    </location>
</feature>
<dbReference type="Gene3D" id="1.20.120.1220">
    <property type="match status" value="1"/>
</dbReference>
<evidence type="ECO:0000313" key="4">
    <source>
        <dbReference type="EMBL" id="GLX68714.1"/>
    </source>
</evidence>
<feature type="transmembrane region" description="Helical" evidence="2">
    <location>
        <begin position="83"/>
        <end position="112"/>
    </location>
</feature>
<dbReference type="RefSeq" id="WP_284239455.1">
    <property type="nucleotide sequence ID" value="NZ_BSSQ01000013.1"/>
</dbReference>
<dbReference type="PANTHER" id="PTHR30487">
    <property type="entry name" value="TYPE 4 PREPILIN-LIKE PROTEINS LEADER PEPTIDE-PROCESSING ENZYME"/>
    <property type="match status" value="1"/>
</dbReference>
<gene>
    <name evidence="4" type="ORF">MU1_30590</name>
</gene>
<keyword evidence="2" id="KW-0472">Membrane</keyword>
<comment type="similarity">
    <text evidence="1">Belongs to the peptidase A24 family.</text>
</comment>
<accession>A0ABQ6GCQ4</accession>
<feature type="transmembrane region" description="Helical" evidence="2">
    <location>
        <begin position="6"/>
        <end position="24"/>
    </location>
</feature>
<feature type="transmembrane region" description="Helical" evidence="2">
    <location>
        <begin position="55"/>
        <end position="71"/>
    </location>
</feature>
<evidence type="ECO:0000256" key="2">
    <source>
        <dbReference type="SAM" id="Phobius"/>
    </source>
</evidence>
<protein>
    <recommendedName>
        <fullName evidence="3">Prepilin type IV endopeptidase peptidase domain-containing protein</fullName>
    </recommendedName>
</protein>
<keyword evidence="2" id="KW-0812">Transmembrane</keyword>
<dbReference type="PANTHER" id="PTHR30487:SF0">
    <property type="entry name" value="PREPILIN LEADER PEPTIDASE_N-METHYLTRANSFERASE-RELATED"/>
    <property type="match status" value="1"/>
</dbReference>
<dbReference type="Proteomes" id="UP001157114">
    <property type="component" value="Unassembled WGS sequence"/>
</dbReference>
<keyword evidence="5" id="KW-1185">Reference proteome</keyword>
<dbReference type="InterPro" id="IPR050882">
    <property type="entry name" value="Prepilin_peptidase/N-MTase"/>
</dbReference>
<feature type="transmembrane region" description="Helical" evidence="2">
    <location>
        <begin position="33"/>
        <end position="49"/>
    </location>
</feature>
<name>A0ABQ6GCQ4_9BACL</name>
<feature type="transmembrane region" description="Helical" evidence="2">
    <location>
        <begin position="132"/>
        <end position="152"/>
    </location>
</feature>
<evidence type="ECO:0000259" key="3">
    <source>
        <dbReference type="Pfam" id="PF01478"/>
    </source>
</evidence>
<dbReference type="InterPro" id="IPR000045">
    <property type="entry name" value="Prepilin_IV_endopep_pep"/>
</dbReference>
<evidence type="ECO:0000313" key="5">
    <source>
        <dbReference type="Proteomes" id="UP001157114"/>
    </source>
</evidence>